<dbReference type="EMBL" id="LSSM01003511">
    <property type="protein sequence ID" value="OMJ17660.1"/>
    <property type="molecule type" value="Genomic_DNA"/>
</dbReference>
<feature type="compositionally biased region" description="Basic and acidic residues" evidence="3">
    <location>
        <begin position="464"/>
        <end position="473"/>
    </location>
</feature>
<feature type="domain" description="MIR" evidence="4">
    <location>
        <begin position="714"/>
        <end position="769"/>
    </location>
</feature>
<feature type="domain" description="MIR" evidence="4">
    <location>
        <begin position="839"/>
        <end position="891"/>
    </location>
</feature>
<dbReference type="SMART" id="SM00472">
    <property type="entry name" value="MIR"/>
    <property type="match status" value="3"/>
</dbReference>
<feature type="compositionally biased region" description="Basic residues" evidence="3">
    <location>
        <begin position="638"/>
        <end position="654"/>
    </location>
</feature>
<comment type="caution">
    <text evidence="5">The sequence shown here is derived from an EMBL/GenBank/DDBJ whole genome shotgun (WGS) entry which is preliminary data.</text>
</comment>
<dbReference type="CDD" id="cd23263">
    <property type="entry name" value="beta-trefoil_MIR"/>
    <property type="match status" value="1"/>
</dbReference>
<feature type="compositionally biased region" description="Polar residues" evidence="3">
    <location>
        <begin position="531"/>
        <end position="551"/>
    </location>
</feature>
<evidence type="ECO:0000313" key="5">
    <source>
        <dbReference type="EMBL" id="OMJ17660.1"/>
    </source>
</evidence>
<feature type="region of interest" description="Disordered" evidence="3">
    <location>
        <begin position="1"/>
        <end position="473"/>
    </location>
</feature>
<evidence type="ECO:0000256" key="3">
    <source>
        <dbReference type="SAM" id="MobiDB-lite"/>
    </source>
</evidence>
<feature type="compositionally biased region" description="Low complexity" evidence="3">
    <location>
        <begin position="552"/>
        <end position="597"/>
    </location>
</feature>
<feature type="compositionally biased region" description="Low complexity" evidence="3">
    <location>
        <begin position="427"/>
        <end position="439"/>
    </location>
</feature>
<feature type="compositionally biased region" description="Low complexity" evidence="3">
    <location>
        <begin position="262"/>
        <end position="276"/>
    </location>
</feature>
<gene>
    <name evidence="5" type="ORF">AYI69_g7343</name>
</gene>
<feature type="compositionally biased region" description="Polar residues" evidence="3">
    <location>
        <begin position="67"/>
        <end position="80"/>
    </location>
</feature>
<reference evidence="6" key="1">
    <citation type="submission" date="2017-01" db="EMBL/GenBank/DDBJ databases">
        <authorList>
            <person name="Wang Y."/>
            <person name="White M."/>
            <person name="Kvist S."/>
            <person name="Moncalvo J.-M."/>
        </authorList>
    </citation>
    <scope>NUCLEOTIDE SEQUENCE [LARGE SCALE GENOMIC DNA]</scope>
    <source>
        <strain evidence="6">ID-206-W2</strain>
    </source>
</reference>
<keyword evidence="2" id="KW-0677">Repeat</keyword>
<feature type="compositionally biased region" description="Polar residues" evidence="3">
    <location>
        <begin position="110"/>
        <end position="122"/>
    </location>
</feature>
<feature type="compositionally biased region" description="Low complexity" evidence="3">
    <location>
        <begin position="81"/>
        <end position="104"/>
    </location>
</feature>
<dbReference type="InterPro" id="IPR036300">
    <property type="entry name" value="MIR_dom_sf"/>
</dbReference>
<dbReference type="Proteomes" id="UP000187429">
    <property type="component" value="Unassembled WGS sequence"/>
</dbReference>
<feature type="compositionally biased region" description="Acidic residues" evidence="3">
    <location>
        <begin position="508"/>
        <end position="517"/>
    </location>
</feature>
<feature type="compositionally biased region" description="Polar residues" evidence="3">
    <location>
        <begin position="212"/>
        <end position="230"/>
    </location>
</feature>
<feature type="compositionally biased region" description="Low complexity" evidence="3">
    <location>
        <begin position="613"/>
        <end position="626"/>
    </location>
</feature>
<accession>A0A1R1XSP3</accession>
<proteinExistence type="predicted"/>
<dbReference type="SUPFAM" id="SSF82109">
    <property type="entry name" value="MIR domain"/>
    <property type="match status" value="1"/>
</dbReference>
<sequence length="893" mass="99406">MSNYYYNQHQPNHGNPVYGNQTCDESSDQIDGISTRAPGPSVYIPNKIAPSVNLQDEDPSISDPENRGTNQDYNQQNKPINYNNPQNHSYSQNYQNNASQNPNSGPEQHAPNNFNSYYNQGYQRPPPPSNNQFPPPQNIPGYSQGQNGPPQIYGSPGPNYNQGPGYSNTPPNYSYMQNPQNYNRPNPPPPSSINNEDSENPGENSSKKSNDLESQQPLNQAPLNQRSTYQGPPGSDFNQSNNSRNNSNYSQNFQASPNSGYGNFNQPQQGPGFNQGPPRPDFNIGQPGPGFNYGPPRPGFDQGPPRPGFEQGPPRPGFEQGPPRPGFEQGPPRPGFNQGPPRPGFEQGSPRPGFEQGPPRPGFNQGPPRPGFEQGPPRPGFEQGPPRPFSGPGQPGQNFNFGPPMPGNFVPSGPGYGPNNFRPPPSNVQSQNSNSRPSSIIDSKLDHDPKLGTPPVGLSQEMSDQSKKDSDKKKWMNLAAGSALGIGAATAIGAGIYAYKKKNKNSDSESDDEEEPEIENKKKTEAMTEQADYNNHNSNQGYNSQGLGNIHQQPMNQYQNYNPNYNQGYNPNYNQPQNFNPNYSPYPNYPPESNSINNHHKHHSNHINEYNDRSSSGSDGSSSGDSSSDDSNSDNYKKGKKGMKYKKGKNHGKSKYYDSDYEQHSDSSEEKGSDDDHRPPYSYDQNDVRHPNPNKSSVDSDTPYDYPAIYEDADDIVKYGTVVALKHIMTGRFLRSSEEFVSEAGSNQPLAYCESWNIEDDDSWQIMPANRDVPTPGLEVLYGDIIRLKHINTGRFLHSHYHFTCRESGQNEVTIFGGEDYSDENDHWRVERFGNCSRGEIWDRHEIIVLRHVVSGMTLHSHEVFIFDNIQSVTCFGPGEEDNDKWKAYFTTV</sequence>
<evidence type="ECO:0000313" key="6">
    <source>
        <dbReference type="Proteomes" id="UP000187429"/>
    </source>
</evidence>
<organism evidence="5 6">
    <name type="scientific">Smittium culicis</name>
    <dbReference type="NCBI Taxonomy" id="133412"/>
    <lineage>
        <taxon>Eukaryota</taxon>
        <taxon>Fungi</taxon>
        <taxon>Fungi incertae sedis</taxon>
        <taxon>Zoopagomycota</taxon>
        <taxon>Kickxellomycotina</taxon>
        <taxon>Harpellomycetes</taxon>
        <taxon>Harpellales</taxon>
        <taxon>Legeriomycetaceae</taxon>
        <taxon>Smittium</taxon>
    </lineage>
</organism>
<dbReference type="Pfam" id="PF02815">
    <property type="entry name" value="MIR"/>
    <property type="match status" value="1"/>
</dbReference>
<feature type="domain" description="MIR" evidence="4">
    <location>
        <begin position="777"/>
        <end position="833"/>
    </location>
</feature>
<protein>
    <submittedName>
        <fullName evidence="5">p30 adhesin</fullName>
    </submittedName>
</protein>
<feature type="compositionally biased region" description="Pro residues" evidence="3">
    <location>
        <begin position="124"/>
        <end position="138"/>
    </location>
</feature>
<evidence type="ECO:0000256" key="1">
    <source>
        <dbReference type="ARBA" id="ARBA00022729"/>
    </source>
</evidence>
<dbReference type="AlphaFoldDB" id="A0A1R1XSP3"/>
<feature type="region of interest" description="Disordered" evidence="3">
    <location>
        <begin position="502"/>
        <end position="702"/>
    </location>
</feature>
<dbReference type="OrthoDB" id="5588846at2759"/>
<keyword evidence="6" id="KW-1185">Reference proteome</keyword>
<evidence type="ECO:0000256" key="2">
    <source>
        <dbReference type="ARBA" id="ARBA00022737"/>
    </source>
</evidence>
<evidence type="ECO:0000259" key="4">
    <source>
        <dbReference type="PROSITE" id="PS50919"/>
    </source>
</evidence>
<dbReference type="InterPro" id="IPR016093">
    <property type="entry name" value="MIR_motif"/>
</dbReference>
<dbReference type="PANTHER" id="PTHR46809">
    <property type="entry name" value="STROMAL CELL-DERIVED FACTOR 2-LIKE PROTEIN"/>
    <property type="match status" value="1"/>
</dbReference>
<name>A0A1R1XSP3_9FUNG</name>
<keyword evidence="1" id="KW-0732">Signal</keyword>
<feature type="compositionally biased region" description="Basic and acidic residues" evidence="3">
    <location>
        <begin position="655"/>
        <end position="679"/>
    </location>
</feature>
<feature type="compositionally biased region" description="Low complexity" evidence="3">
    <location>
        <begin position="238"/>
        <end position="252"/>
    </location>
</feature>
<dbReference type="Gene3D" id="2.80.10.50">
    <property type="match status" value="1"/>
</dbReference>
<feature type="compositionally biased region" description="Polar residues" evidence="3">
    <location>
        <begin position="1"/>
        <end position="24"/>
    </location>
</feature>
<dbReference type="PANTHER" id="PTHR46809:SF2">
    <property type="entry name" value="GH21273P"/>
    <property type="match status" value="1"/>
</dbReference>
<feature type="compositionally biased region" description="Polar residues" evidence="3">
    <location>
        <begin position="158"/>
        <end position="177"/>
    </location>
</feature>
<dbReference type="PROSITE" id="PS50919">
    <property type="entry name" value="MIR"/>
    <property type="match status" value="3"/>
</dbReference>